<name>A0A212LQA1_9FIRM</name>
<feature type="signal peptide" evidence="1">
    <location>
        <begin position="1"/>
        <end position="25"/>
    </location>
</feature>
<keyword evidence="1" id="KW-0732">Signal</keyword>
<reference evidence="2" key="1">
    <citation type="submission" date="2016-08" db="EMBL/GenBank/DDBJ databases">
        <authorList>
            <person name="Seilhamer J.J."/>
        </authorList>
    </citation>
    <scope>NUCLEOTIDE SEQUENCE</scope>
    <source>
        <strain evidence="2">86</strain>
    </source>
</reference>
<feature type="chain" id="PRO_5012578060" description="LPP20 lipoprotein" evidence="1">
    <location>
        <begin position="26"/>
        <end position="299"/>
    </location>
</feature>
<dbReference type="RefSeq" id="WP_075755824.1">
    <property type="nucleotide sequence ID" value="NZ_LT608335.1"/>
</dbReference>
<protein>
    <recommendedName>
        <fullName evidence="3">LPP20 lipoprotein</fullName>
    </recommendedName>
</protein>
<evidence type="ECO:0000313" key="2">
    <source>
        <dbReference type="EMBL" id="SCM79713.1"/>
    </source>
</evidence>
<sequence>MLKKYCVAFTIGAILFTAAPSLVGAALINTNVNVSVTAFDQIGEHGTVNWKQGVVEAVGTGVPPYETYPAQARAMAKRAAVVDAQRNLLEAIHGVQVTAETTVQNFAIADDTIKTKVSGIVKGAKIVHEQQFADGTYQIIMRINLFGQGSVAEAITNSVKSTTPDLLLSPSPAYKPAELPLTVSSSYTGLVIDVTGLPLTRAMSPVVFDDTGRKIYGHENIIPQYVVSQGMIDYMCTPEDLRTLELGQSRAGTKPITVKALALRDHNVNIIISQADADKILAANMQDNFLMQTRVCVRQ</sequence>
<evidence type="ECO:0000256" key="1">
    <source>
        <dbReference type="SAM" id="SignalP"/>
    </source>
</evidence>
<evidence type="ECO:0008006" key="3">
    <source>
        <dbReference type="Google" id="ProtNLM"/>
    </source>
</evidence>
<organism evidence="2">
    <name type="scientific">uncultured Sporomusa sp</name>
    <dbReference type="NCBI Taxonomy" id="307249"/>
    <lineage>
        <taxon>Bacteria</taxon>
        <taxon>Bacillati</taxon>
        <taxon>Bacillota</taxon>
        <taxon>Negativicutes</taxon>
        <taxon>Selenomonadales</taxon>
        <taxon>Sporomusaceae</taxon>
        <taxon>Sporomusa</taxon>
        <taxon>environmental samples</taxon>
    </lineage>
</organism>
<accession>A0A212LQA1</accession>
<dbReference type="AlphaFoldDB" id="A0A212LQA1"/>
<gene>
    <name evidence="2" type="ORF">KL86SPO_30058</name>
</gene>
<dbReference type="EMBL" id="FMJE01000003">
    <property type="protein sequence ID" value="SCM79713.1"/>
    <property type="molecule type" value="Genomic_DNA"/>
</dbReference>
<proteinExistence type="predicted"/>